<dbReference type="PANTHER" id="PTHR12110:SF53">
    <property type="entry name" value="BLR5974 PROTEIN"/>
    <property type="match status" value="1"/>
</dbReference>
<dbReference type="InterPro" id="IPR050312">
    <property type="entry name" value="IolE/XylAMocC-like"/>
</dbReference>
<dbReference type="AlphaFoldDB" id="A0A926S8J6"/>
<dbReference type="EMBL" id="JABFCZ010000026">
    <property type="protein sequence ID" value="MBD1548812.1"/>
    <property type="molecule type" value="Genomic_DNA"/>
</dbReference>
<gene>
    <name evidence="2" type="ORF">HK439_21320</name>
</gene>
<dbReference type="Proteomes" id="UP000598467">
    <property type="component" value="Unassembled WGS sequence"/>
</dbReference>
<proteinExistence type="predicted"/>
<dbReference type="Gene3D" id="3.20.20.150">
    <property type="entry name" value="Divalent-metal-dependent TIM barrel enzymes"/>
    <property type="match status" value="1"/>
</dbReference>
<evidence type="ECO:0000313" key="3">
    <source>
        <dbReference type="Proteomes" id="UP000598467"/>
    </source>
</evidence>
<evidence type="ECO:0000259" key="1">
    <source>
        <dbReference type="Pfam" id="PF01261"/>
    </source>
</evidence>
<dbReference type="PANTHER" id="PTHR12110">
    <property type="entry name" value="HYDROXYPYRUVATE ISOMERASE"/>
    <property type="match status" value="1"/>
</dbReference>
<keyword evidence="2" id="KW-0413">Isomerase</keyword>
<dbReference type="Pfam" id="PF01261">
    <property type="entry name" value="AP_endonuc_2"/>
    <property type="match status" value="1"/>
</dbReference>
<dbReference type="RefSeq" id="WP_190293497.1">
    <property type="nucleotide sequence ID" value="NZ_JABFCZ010000026.1"/>
</dbReference>
<sequence length="271" mass="29453">MTTIGNRFGVNTYSYTQTMTAGACLRHLADEGVEEIELMLFPGHIWPGDSPDAVMDARKALADGGLKLTSINTPNIDLNIAAAAEEMRRASLELNSAFLHLGSDLGAKAMILGPGKPNPLFPLPSAVLEGYFFQALDTLLPLAARLDIEIWIENMPFAFLPDAESLMASLARYGEADLKICYDVANGHFIGEEPVEGLKTVASRLALVHLSDTTRQTFRHDAVGEGDLDFEVLPDAIAAVGHEERPVLEIISRSPERDFPRSVAALKNYGF</sequence>
<dbReference type="InterPro" id="IPR036237">
    <property type="entry name" value="Xyl_isomerase-like_sf"/>
</dbReference>
<dbReference type="SUPFAM" id="SSF51658">
    <property type="entry name" value="Xylose isomerase-like"/>
    <property type="match status" value="1"/>
</dbReference>
<organism evidence="2 3">
    <name type="scientific">Roseibium aggregatum</name>
    <dbReference type="NCBI Taxonomy" id="187304"/>
    <lineage>
        <taxon>Bacteria</taxon>
        <taxon>Pseudomonadati</taxon>
        <taxon>Pseudomonadota</taxon>
        <taxon>Alphaproteobacteria</taxon>
        <taxon>Hyphomicrobiales</taxon>
        <taxon>Stappiaceae</taxon>
        <taxon>Roseibium</taxon>
    </lineage>
</organism>
<reference evidence="2" key="1">
    <citation type="submission" date="2020-05" db="EMBL/GenBank/DDBJ databases">
        <title>Identification of trans-AT polyketide cluster in two marine bacteria, producers of a novel glutaramide-containing polyketide sesbanimide D and analogs.</title>
        <authorList>
            <person name="Kacar D."/>
            <person name="Rodriguez P."/>
            <person name="Canedo L."/>
            <person name="Gonzalez E."/>
            <person name="Galan B."/>
            <person name="De La Calle F."/>
            <person name="Garcia J.L."/>
        </authorList>
    </citation>
    <scope>NUCLEOTIDE SEQUENCE</scope>
    <source>
        <strain evidence="2">PHM038</strain>
    </source>
</reference>
<evidence type="ECO:0000313" key="2">
    <source>
        <dbReference type="EMBL" id="MBD1548812.1"/>
    </source>
</evidence>
<feature type="domain" description="Xylose isomerase-like TIM barrel" evidence="1">
    <location>
        <begin position="26"/>
        <end position="268"/>
    </location>
</feature>
<accession>A0A926S8J6</accession>
<dbReference type="GO" id="GO:0016853">
    <property type="term" value="F:isomerase activity"/>
    <property type="evidence" value="ECO:0007669"/>
    <property type="project" value="UniProtKB-KW"/>
</dbReference>
<name>A0A926S8J6_9HYPH</name>
<dbReference type="PROSITE" id="PS51257">
    <property type="entry name" value="PROKAR_LIPOPROTEIN"/>
    <property type="match status" value="1"/>
</dbReference>
<comment type="caution">
    <text evidence="2">The sequence shown here is derived from an EMBL/GenBank/DDBJ whole genome shotgun (WGS) entry which is preliminary data.</text>
</comment>
<dbReference type="InterPro" id="IPR013022">
    <property type="entry name" value="Xyl_isomerase-like_TIM-brl"/>
</dbReference>
<protein>
    <submittedName>
        <fullName evidence="2">Sugar phosphate isomerase/epimerase</fullName>
    </submittedName>
</protein>